<dbReference type="AlphaFoldDB" id="A0A0E9N887"/>
<evidence type="ECO:0000256" key="2">
    <source>
        <dbReference type="ARBA" id="ARBA00023002"/>
    </source>
</evidence>
<evidence type="ECO:0000313" key="5">
    <source>
        <dbReference type="Proteomes" id="UP000033140"/>
    </source>
</evidence>
<reference evidence="4 5" key="3">
    <citation type="journal article" date="2015" name="Genome Announc.">
        <title>Draft Genome Sequence of the Archiascomycetous Yeast Saitoella complicata.</title>
        <authorList>
            <person name="Yamauchi K."/>
            <person name="Kondo S."/>
            <person name="Hamamoto M."/>
            <person name="Takahashi Y."/>
            <person name="Ogura Y."/>
            <person name="Hayashi T."/>
            <person name="Nishida H."/>
        </authorList>
    </citation>
    <scope>NUCLEOTIDE SEQUENCE [LARGE SCALE GENOMIC DNA]</scope>
    <source>
        <strain evidence="4 5">NRRL Y-17804</strain>
    </source>
</reference>
<evidence type="ECO:0000256" key="3">
    <source>
        <dbReference type="RuleBase" id="RU000363"/>
    </source>
</evidence>
<keyword evidence="2" id="KW-0560">Oxidoreductase</keyword>
<protein>
    <submittedName>
        <fullName evidence="4">Uncharacterized protein</fullName>
    </submittedName>
</protein>
<dbReference type="InterPro" id="IPR036291">
    <property type="entry name" value="NAD(P)-bd_dom_sf"/>
</dbReference>
<evidence type="ECO:0000256" key="1">
    <source>
        <dbReference type="ARBA" id="ARBA00006484"/>
    </source>
</evidence>
<dbReference type="OrthoDB" id="5307821at2759"/>
<dbReference type="SUPFAM" id="SSF51735">
    <property type="entry name" value="NAD(P)-binding Rossmann-fold domains"/>
    <property type="match status" value="1"/>
</dbReference>
<proteinExistence type="inferred from homology"/>
<reference evidence="4 5" key="2">
    <citation type="journal article" date="2014" name="J. Gen. Appl. Microbiol.">
        <title>The early diverging ascomycetous budding yeast Saitoella complicata has three histone deacetylases belonging to the Clr6, Hos2, and Rpd3 lineages.</title>
        <authorList>
            <person name="Nishida H."/>
            <person name="Matsumoto T."/>
            <person name="Kondo S."/>
            <person name="Hamamoto M."/>
            <person name="Yoshikawa H."/>
        </authorList>
    </citation>
    <scope>NUCLEOTIDE SEQUENCE [LARGE SCALE GENOMIC DNA]</scope>
    <source>
        <strain evidence="4 5">NRRL Y-17804</strain>
    </source>
</reference>
<name>A0A0E9N887_SAICN</name>
<dbReference type="STRING" id="698492.A0A0E9N887"/>
<accession>A0A0E9N887</accession>
<gene>
    <name evidence="4" type="ORF">G7K_0258-t1</name>
</gene>
<dbReference type="PRINTS" id="PR00080">
    <property type="entry name" value="SDRFAMILY"/>
</dbReference>
<dbReference type="EMBL" id="BACD03000002">
    <property type="protein sequence ID" value="GAO46013.1"/>
    <property type="molecule type" value="Genomic_DNA"/>
</dbReference>
<sequence length="294" mass="31111">MSPLPACIRKGATAVITGGASGIGFAAARRFASEGMNVVLADLDTELLTSAGEALKKEGAKVKIVPTDVSKLSDVENLKKTAYDTFGAVHILMNNAGTGHGGPIINGDPDAWTKLIHTNLFGVVYGSQVFAPVMIAQGEPCAIINTGSKQGITCPPGNAAYNVSKAGVKVATEALAHELRNTENCKVSAHLLVPGYTYTGMTAGASGKGNQQPLENKPAAAWTADQVVDYLFQKMLDGKFYVICPDNDVSEDLDKARMAWSAADPVEGRPALSRWHPDYKDEFEGFIAERVGKK</sequence>
<dbReference type="PANTHER" id="PTHR43008">
    <property type="entry name" value="BENZIL REDUCTASE"/>
    <property type="match status" value="1"/>
</dbReference>
<dbReference type="InterPro" id="IPR002347">
    <property type="entry name" value="SDR_fam"/>
</dbReference>
<dbReference type="Pfam" id="PF00106">
    <property type="entry name" value="adh_short"/>
    <property type="match status" value="1"/>
</dbReference>
<dbReference type="PRINTS" id="PR00081">
    <property type="entry name" value="GDHRDH"/>
</dbReference>
<dbReference type="GO" id="GO:0050664">
    <property type="term" value="F:oxidoreductase activity, acting on NAD(P)H, oxygen as acceptor"/>
    <property type="evidence" value="ECO:0007669"/>
    <property type="project" value="TreeGrafter"/>
</dbReference>
<dbReference type="Proteomes" id="UP000033140">
    <property type="component" value="Unassembled WGS sequence"/>
</dbReference>
<keyword evidence="5" id="KW-1185">Reference proteome</keyword>
<comment type="caution">
    <text evidence="4">The sequence shown here is derived from an EMBL/GenBank/DDBJ whole genome shotgun (WGS) entry which is preliminary data.</text>
</comment>
<evidence type="ECO:0000313" key="4">
    <source>
        <dbReference type="EMBL" id="GAO46013.1"/>
    </source>
</evidence>
<reference evidence="4 5" key="1">
    <citation type="journal article" date="2011" name="J. Gen. Appl. Microbiol.">
        <title>Draft genome sequencing of the enigmatic yeast Saitoella complicata.</title>
        <authorList>
            <person name="Nishida H."/>
            <person name="Hamamoto M."/>
            <person name="Sugiyama J."/>
        </authorList>
    </citation>
    <scope>NUCLEOTIDE SEQUENCE [LARGE SCALE GENOMIC DNA]</scope>
    <source>
        <strain evidence="4 5">NRRL Y-17804</strain>
    </source>
</reference>
<dbReference type="RefSeq" id="XP_019026711.1">
    <property type="nucleotide sequence ID" value="XM_019170439.1"/>
</dbReference>
<comment type="similarity">
    <text evidence="1 3">Belongs to the short-chain dehydrogenases/reductases (SDR) family.</text>
</comment>
<dbReference type="CDD" id="cd05233">
    <property type="entry name" value="SDR_c"/>
    <property type="match status" value="1"/>
</dbReference>
<dbReference type="Gene3D" id="3.40.50.720">
    <property type="entry name" value="NAD(P)-binding Rossmann-like Domain"/>
    <property type="match status" value="1"/>
</dbReference>
<dbReference type="OMA" id="SRWHKDY"/>
<dbReference type="GO" id="GO:0016616">
    <property type="term" value="F:oxidoreductase activity, acting on the CH-OH group of donors, NAD or NADP as acceptor"/>
    <property type="evidence" value="ECO:0007669"/>
    <property type="project" value="UniProtKB-ARBA"/>
</dbReference>
<dbReference type="PANTHER" id="PTHR43008:SF7">
    <property type="entry name" value="SHORT CHAIN DEHYDROGENASE_REDUCTASE (AFU_ORTHOLOGUE AFUA_2G00830)"/>
    <property type="match status" value="1"/>
</dbReference>
<organism evidence="4 5">
    <name type="scientific">Saitoella complicata (strain BCRC 22490 / CBS 7301 / JCM 7358 / NBRC 10748 / NRRL Y-17804)</name>
    <dbReference type="NCBI Taxonomy" id="698492"/>
    <lineage>
        <taxon>Eukaryota</taxon>
        <taxon>Fungi</taxon>
        <taxon>Dikarya</taxon>
        <taxon>Ascomycota</taxon>
        <taxon>Taphrinomycotina</taxon>
        <taxon>Taphrinomycotina incertae sedis</taxon>
        <taxon>Saitoella</taxon>
    </lineage>
</organism>